<evidence type="ECO:0000256" key="1">
    <source>
        <dbReference type="ARBA" id="ARBA00005591"/>
    </source>
</evidence>
<dbReference type="GO" id="GO:0005737">
    <property type="term" value="C:cytoplasm"/>
    <property type="evidence" value="ECO:0007669"/>
    <property type="project" value="TreeGrafter"/>
</dbReference>
<protein>
    <recommendedName>
        <fullName evidence="2">peptide-methionine (S)-S-oxide reductase</fullName>
        <ecNumber evidence="2">1.8.4.11</ecNumber>
    </recommendedName>
    <alternativeName>
        <fullName evidence="5">Peptide-methionine (S)-S-oxide reductase</fullName>
    </alternativeName>
    <alternativeName>
        <fullName evidence="4">Protein-methionine-S-oxide reductase</fullName>
    </alternativeName>
</protein>
<accession>A0A7S3AQE3</accession>
<gene>
    <name evidence="9" type="ORF">HERI1096_LOCUS11893</name>
</gene>
<dbReference type="GO" id="GO:0008113">
    <property type="term" value="F:peptide-methionine (S)-S-oxide reductase activity"/>
    <property type="evidence" value="ECO:0007669"/>
    <property type="project" value="UniProtKB-EC"/>
</dbReference>
<evidence type="ECO:0000256" key="7">
    <source>
        <dbReference type="ARBA" id="ARBA00048782"/>
    </source>
</evidence>
<keyword evidence="3" id="KW-0560">Oxidoreductase</keyword>
<dbReference type="InterPro" id="IPR036509">
    <property type="entry name" value="Met_Sox_Rdtase_MsrA_sf"/>
</dbReference>
<reference evidence="9" key="1">
    <citation type="submission" date="2021-01" db="EMBL/GenBank/DDBJ databases">
        <authorList>
            <person name="Corre E."/>
            <person name="Pelletier E."/>
            <person name="Niang G."/>
            <person name="Scheremetjew M."/>
            <person name="Finn R."/>
            <person name="Kale V."/>
            <person name="Holt S."/>
            <person name="Cochrane G."/>
            <person name="Meng A."/>
            <person name="Brown T."/>
            <person name="Cohen L."/>
        </authorList>
    </citation>
    <scope>NUCLEOTIDE SEQUENCE</scope>
    <source>
        <strain evidence="9">CCMP281</strain>
    </source>
</reference>
<name>A0A7S3AQE3_9EUKA</name>
<comment type="similarity">
    <text evidence="1">Belongs to the MsrA Met sulfoxide reductase family.</text>
</comment>
<dbReference type="NCBIfam" id="TIGR00401">
    <property type="entry name" value="msrA"/>
    <property type="match status" value="1"/>
</dbReference>
<comment type="catalytic activity">
    <reaction evidence="6">
        <text>L-methionyl-[protein] + [thioredoxin]-disulfide + H2O = L-methionyl-(S)-S-oxide-[protein] + [thioredoxin]-dithiol</text>
        <dbReference type="Rhea" id="RHEA:14217"/>
        <dbReference type="Rhea" id="RHEA-COMP:10698"/>
        <dbReference type="Rhea" id="RHEA-COMP:10700"/>
        <dbReference type="Rhea" id="RHEA-COMP:12313"/>
        <dbReference type="Rhea" id="RHEA-COMP:12315"/>
        <dbReference type="ChEBI" id="CHEBI:15377"/>
        <dbReference type="ChEBI" id="CHEBI:16044"/>
        <dbReference type="ChEBI" id="CHEBI:29950"/>
        <dbReference type="ChEBI" id="CHEBI:44120"/>
        <dbReference type="ChEBI" id="CHEBI:50058"/>
        <dbReference type="EC" id="1.8.4.11"/>
    </reaction>
</comment>
<dbReference type="AlphaFoldDB" id="A0A7S3AQE3"/>
<evidence type="ECO:0000256" key="3">
    <source>
        <dbReference type="ARBA" id="ARBA00023002"/>
    </source>
</evidence>
<dbReference type="HAMAP" id="MF_01401">
    <property type="entry name" value="MsrA"/>
    <property type="match status" value="1"/>
</dbReference>
<comment type="catalytic activity">
    <reaction evidence="7">
        <text>[thioredoxin]-disulfide + L-methionine + H2O = L-methionine (S)-S-oxide + [thioredoxin]-dithiol</text>
        <dbReference type="Rhea" id="RHEA:19993"/>
        <dbReference type="Rhea" id="RHEA-COMP:10698"/>
        <dbReference type="Rhea" id="RHEA-COMP:10700"/>
        <dbReference type="ChEBI" id="CHEBI:15377"/>
        <dbReference type="ChEBI" id="CHEBI:29950"/>
        <dbReference type="ChEBI" id="CHEBI:50058"/>
        <dbReference type="ChEBI" id="CHEBI:57844"/>
        <dbReference type="ChEBI" id="CHEBI:58772"/>
        <dbReference type="EC" id="1.8.4.11"/>
    </reaction>
</comment>
<feature type="domain" description="Peptide methionine sulphoxide reductase MsrA" evidence="8">
    <location>
        <begin position="94"/>
        <end position="238"/>
    </location>
</feature>
<dbReference type="GO" id="GO:0034599">
    <property type="term" value="P:cellular response to oxidative stress"/>
    <property type="evidence" value="ECO:0007669"/>
    <property type="project" value="TreeGrafter"/>
</dbReference>
<evidence type="ECO:0000256" key="2">
    <source>
        <dbReference type="ARBA" id="ARBA00012502"/>
    </source>
</evidence>
<sequence>MRLLTSRRMLCLTTAATCSAFMTPRSTEAQSLMRPKLASGPIRMLNSFFSKLIDESRIDYAALRGRPRSLGKEAGEWALKGLVPSASSDGFEVATFAGGCFWGTELHFQRLPGVIVTCVGYTQGKDDMPTYQEVCTGRSGHTEGIMLLFDPSQCTYESLCEKLLSTVDPSLLNQVGGDYGTQYRHGIYPHSASQMAVARRCIDRVQAKLPSNKRVHTEVVEAKVFWPAEEYHQQYLMKGGRFGTPQSVIKGCNDPVRCYG</sequence>
<dbReference type="InterPro" id="IPR002569">
    <property type="entry name" value="Met_Sox_Rdtase_MsrA_dom"/>
</dbReference>
<dbReference type="Pfam" id="PF01625">
    <property type="entry name" value="PMSR"/>
    <property type="match status" value="1"/>
</dbReference>
<evidence type="ECO:0000256" key="5">
    <source>
        <dbReference type="ARBA" id="ARBA00030643"/>
    </source>
</evidence>
<dbReference type="PANTHER" id="PTHR42799">
    <property type="entry name" value="MITOCHONDRIAL PEPTIDE METHIONINE SULFOXIDE REDUCTASE"/>
    <property type="match status" value="1"/>
</dbReference>
<dbReference type="InterPro" id="IPR050162">
    <property type="entry name" value="MsrA_MetSO_reductase"/>
</dbReference>
<dbReference type="Gene3D" id="3.30.1060.10">
    <property type="entry name" value="Peptide methionine sulphoxide reductase MsrA"/>
    <property type="match status" value="1"/>
</dbReference>
<dbReference type="SUPFAM" id="SSF55068">
    <property type="entry name" value="Peptide methionine sulfoxide reductase"/>
    <property type="match status" value="1"/>
</dbReference>
<dbReference type="PANTHER" id="PTHR42799:SF2">
    <property type="entry name" value="MITOCHONDRIAL PEPTIDE METHIONINE SULFOXIDE REDUCTASE"/>
    <property type="match status" value="1"/>
</dbReference>
<organism evidence="9">
    <name type="scientific">Haptolina ericina</name>
    <dbReference type="NCBI Taxonomy" id="156174"/>
    <lineage>
        <taxon>Eukaryota</taxon>
        <taxon>Haptista</taxon>
        <taxon>Haptophyta</taxon>
        <taxon>Prymnesiophyceae</taxon>
        <taxon>Prymnesiales</taxon>
        <taxon>Prymnesiaceae</taxon>
        <taxon>Haptolina</taxon>
    </lineage>
</organism>
<evidence type="ECO:0000256" key="4">
    <source>
        <dbReference type="ARBA" id="ARBA00030273"/>
    </source>
</evidence>
<proteinExistence type="inferred from homology"/>
<evidence type="ECO:0000313" key="9">
    <source>
        <dbReference type="EMBL" id="CAE0111233.1"/>
    </source>
</evidence>
<dbReference type="EMBL" id="HBHX01021316">
    <property type="protein sequence ID" value="CAE0111233.1"/>
    <property type="molecule type" value="Transcribed_RNA"/>
</dbReference>
<evidence type="ECO:0000259" key="8">
    <source>
        <dbReference type="Pfam" id="PF01625"/>
    </source>
</evidence>
<dbReference type="EC" id="1.8.4.11" evidence="2"/>
<evidence type="ECO:0000256" key="6">
    <source>
        <dbReference type="ARBA" id="ARBA00047806"/>
    </source>
</evidence>